<accession>A0AAV4PCE5</accession>
<name>A0AAV4PCE5_9ARAC</name>
<feature type="transmembrane region" description="Helical" evidence="1">
    <location>
        <begin position="117"/>
        <end position="139"/>
    </location>
</feature>
<keyword evidence="1" id="KW-0812">Transmembrane</keyword>
<dbReference type="EMBL" id="BPLQ01002703">
    <property type="protein sequence ID" value="GIX95072.1"/>
    <property type="molecule type" value="Genomic_DNA"/>
</dbReference>
<dbReference type="Proteomes" id="UP001054837">
    <property type="component" value="Unassembled WGS sequence"/>
</dbReference>
<dbReference type="AlphaFoldDB" id="A0AAV4PCE5"/>
<organism evidence="2 3">
    <name type="scientific">Caerostris darwini</name>
    <dbReference type="NCBI Taxonomy" id="1538125"/>
    <lineage>
        <taxon>Eukaryota</taxon>
        <taxon>Metazoa</taxon>
        <taxon>Ecdysozoa</taxon>
        <taxon>Arthropoda</taxon>
        <taxon>Chelicerata</taxon>
        <taxon>Arachnida</taxon>
        <taxon>Araneae</taxon>
        <taxon>Araneomorphae</taxon>
        <taxon>Entelegynae</taxon>
        <taxon>Araneoidea</taxon>
        <taxon>Araneidae</taxon>
        <taxon>Caerostris</taxon>
    </lineage>
</organism>
<evidence type="ECO:0000313" key="2">
    <source>
        <dbReference type="EMBL" id="GIX95072.1"/>
    </source>
</evidence>
<protein>
    <submittedName>
        <fullName evidence="2">Uncharacterized protein</fullName>
    </submittedName>
</protein>
<sequence>MEFVGTCSKQWASFDCKCKSCRVKIVQKLSKRSPLKYKLTQAASYLDHSSILAATYSLSAQWHLRPLAYCFISTAAVLLLTSSPIQLGSSHFLKFVSMLAWSSSLPSGAFFNATNAGILAEGILCIWPIHFPFLFMLFVSCSCLV</sequence>
<reference evidence="2 3" key="1">
    <citation type="submission" date="2021-06" db="EMBL/GenBank/DDBJ databases">
        <title>Caerostris darwini draft genome.</title>
        <authorList>
            <person name="Kono N."/>
            <person name="Arakawa K."/>
        </authorList>
    </citation>
    <scope>NUCLEOTIDE SEQUENCE [LARGE SCALE GENOMIC DNA]</scope>
</reference>
<evidence type="ECO:0000313" key="3">
    <source>
        <dbReference type="Proteomes" id="UP001054837"/>
    </source>
</evidence>
<keyword evidence="1" id="KW-0472">Membrane</keyword>
<evidence type="ECO:0000256" key="1">
    <source>
        <dbReference type="SAM" id="Phobius"/>
    </source>
</evidence>
<keyword evidence="1" id="KW-1133">Transmembrane helix</keyword>
<comment type="caution">
    <text evidence="2">The sequence shown here is derived from an EMBL/GenBank/DDBJ whole genome shotgun (WGS) entry which is preliminary data.</text>
</comment>
<gene>
    <name evidence="2" type="ORF">CDAR_178351</name>
</gene>
<feature type="transmembrane region" description="Helical" evidence="1">
    <location>
        <begin position="62"/>
        <end position="80"/>
    </location>
</feature>
<keyword evidence="3" id="KW-1185">Reference proteome</keyword>
<proteinExistence type="predicted"/>